<evidence type="ECO:0000256" key="4">
    <source>
        <dbReference type="SAM" id="MobiDB-lite"/>
    </source>
</evidence>
<keyword evidence="2" id="KW-0964">Secreted</keyword>
<dbReference type="InterPro" id="IPR006626">
    <property type="entry name" value="PbH1"/>
</dbReference>
<dbReference type="Proteomes" id="UP001315860">
    <property type="component" value="Chromosome"/>
</dbReference>
<gene>
    <name evidence="7" type="ORF">NP095_03180</name>
</gene>
<comment type="subcellular location">
    <subcellularLocation>
        <location evidence="1">Secreted</location>
    </subcellularLocation>
</comment>
<feature type="region of interest" description="Disordered" evidence="4">
    <location>
        <begin position="219"/>
        <end position="281"/>
    </location>
</feature>
<evidence type="ECO:0000259" key="6">
    <source>
        <dbReference type="Pfam" id="PF13229"/>
    </source>
</evidence>
<evidence type="ECO:0000313" key="7">
    <source>
        <dbReference type="EMBL" id="UUI69124.1"/>
    </source>
</evidence>
<evidence type="ECO:0000256" key="3">
    <source>
        <dbReference type="ARBA" id="ARBA00022729"/>
    </source>
</evidence>
<keyword evidence="8" id="KW-1185">Reference proteome</keyword>
<dbReference type="RefSeq" id="WP_232419599.1">
    <property type="nucleotide sequence ID" value="NZ_CP101990.1"/>
</dbReference>
<dbReference type="PANTHER" id="PTHR40088">
    <property type="entry name" value="PECTATE LYASE (EUROFUNG)"/>
    <property type="match status" value="1"/>
</dbReference>
<accession>A0ABY5KF89</accession>
<dbReference type="EMBL" id="CP101990">
    <property type="protein sequence ID" value="UUI69124.1"/>
    <property type="molecule type" value="Genomic_DNA"/>
</dbReference>
<feature type="domain" description="DUF1565" evidence="5">
    <location>
        <begin position="296"/>
        <end position="335"/>
    </location>
</feature>
<keyword evidence="3" id="KW-0732">Signal</keyword>
<dbReference type="Pfam" id="PF13229">
    <property type="entry name" value="Beta_helix"/>
    <property type="match status" value="1"/>
</dbReference>
<dbReference type="InterPro" id="IPR011459">
    <property type="entry name" value="DUF1565"/>
</dbReference>
<feature type="compositionally biased region" description="Pro residues" evidence="4">
    <location>
        <begin position="223"/>
        <end position="261"/>
    </location>
</feature>
<evidence type="ECO:0000259" key="5">
    <source>
        <dbReference type="Pfam" id="PF07602"/>
    </source>
</evidence>
<dbReference type="PANTHER" id="PTHR40088:SF2">
    <property type="entry name" value="SECRETED SUGAR HYDROLASE"/>
    <property type="match status" value="1"/>
</dbReference>
<organism evidence="7 8">
    <name type="scientific">Aeromicrobium duanguangcaii</name>
    <dbReference type="NCBI Taxonomy" id="2968086"/>
    <lineage>
        <taxon>Bacteria</taxon>
        <taxon>Bacillati</taxon>
        <taxon>Actinomycetota</taxon>
        <taxon>Actinomycetes</taxon>
        <taxon>Propionibacteriales</taxon>
        <taxon>Nocardioidaceae</taxon>
        <taxon>Aeromicrobium</taxon>
    </lineage>
</organism>
<proteinExistence type="predicted"/>
<evidence type="ECO:0000313" key="8">
    <source>
        <dbReference type="Proteomes" id="UP001315860"/>
    </source>
</evidence>
<dbReference type="SMART" id="SM00710">
    <property type="entry name" value="PbH1"/>
    <property type="match status" value="6"/>
</dbReference>
<name>A0ABY5KF89_9ACTN</name>
<dbReference type="InterPro" id="IPR011050">
    <property type="entry name" value="Pectin_lyase_fold/virulence"/>
</dbReference>
<dbReference type="InterPro" id="IPR012334">
    <property type="entry name" value="Pectin_lyas_fold"/>
</dbReference>
<protein>
    <submittedName>
        <fullName evidence="7">Right-handed parallel beta-helix repeat-containing protein</fullName>
    </submittedName>
</protein>
<evidence type="ECO:0000256" key="1">
    <source>
        <dbReference type="ARBA" id="ARBA00004613"/>
    </source>
</evidence>
<dbReference type="InterPro" id="IPR039448">
    <property type="entry name" value="Beta_helix"/>
</dbReference>
<evidence type="ECO:0000256" key="2">
    <source>
        <dbReference type="ARBA" id="ARBA00022525"/>
    </source>
</evidence>
<dbReference type="Gene3D" id="2.160.20.10">
    <property type="entry name" value="Single-stranded right-handed beta-helix, Pectin lyase-like"/>
    <property type="match status" value="2"/>
</dbReference>
<feature type="domain" description="Right handed beta helix" evidence="6">
    <location>
        <begin position="494"/>
        <end position="653"/>
    </location>
</feature>
<dbReference type="InterPro" id="IPR052052">
    <property type="entry name" value="Polysaccharide_Lyase_9"/>
</dbReference>
<dbReference type="SUPFAM" id="SSF51126">
    <property type="entry name" value="Pectin lyase-like"/>
    <property type="match status" value="1"/>
</dbReference>
<dbReference type="Pfam" id="PF07602">
    <property type="entry name" value="DUF1565"/>
    <property type="match status" value="1"/>
</dbReference>
<sequence length="824" mass="86143">MSTVVVSASSATAELEDDFTRTVANGWGRSTSGLDYKYPWGTPRGVLSTNGSQGVVDLASGTGSLVEAGVDFRDVTTSARFAVEAMPAKGNGIGPTLHTRVGSSGAYRLVTRFAANGRVAVSLDRMTAGRAVSMLATQSSSWTVAAGERVTSTLTVTGTDPVTLEGRVTAPGGQTVQLKQQDASASRIESAGPVRLETYLSSGSPRTKLLVDDWTAKAATAPAPSPAPTPTAAPRPTPVPTPTAAPASTPAPTPTPAPAPTVPATESGSSASDAGSVPLGQARYPVPAGAVFVSPSGSDSNKGTQAAPLRTITRATSVTPAGGTIVLRGGEYRESVMMPGHKALHIQNYPGEAAWLDGSQVVTGWAKSGSTWVRSGWTAEFDRSPTYTRGKADGTEPGWQFVNPAYPMAAHPDQVFVDGKPLQQVKSRDLVKAGTFYADYARDELVIGSDPAGRTVRASDLVLGLTATAPGSTVRGIGVFRYANSVPDKGVLRLYAANQTVENVIVSDSATQGIALLGSNITLRKVTSSDNGLNGIETSKTNNLMIDRVRVERNNRERFNPAPVAAGIKAHTTRGGVIKDSVFSNNHANGIWFDVSNHDIKIWNNDVSGNSDDGVILELSQKLQVINNRIVGNGVQGLFLLDSGDAQIWNNTIIGGTDPVRIHDTPRNAKDLNSAPYGYDPRQPKPDPTVTWEVFNIEMKNNVIGGQKGGWCGVFCLLNDSDSRTGAQMAKVDGNIYQRTSATAPKELIRWSGGKGVRTNYGSLTAFRTAVGGQETSGTEVATTVSALTSMLTSVLPKAGVPIPASVASVIGVPHGTVRVGQID</sequence>
<reference evidence="7 8" key="1">
    <citation type="submission" date="2022-07" db="EMBL/GenBank/DDBJ databases">
        <title>Novel species in genus Aeromicrobium.</title>
        <authorList>
            <person name="Ye L."/>
        </authorList>
    </citation>
    <scope>NUCLEOTIDE SEQUENCE [LARGE SCALE GENOMIC DNA]</scope>
    <source>
        <strain evidence="8">zg-Y50</strain>
    </source>
</reference>